<sequence>MKHIGWLSLGLLMLLVVTGCKGGGSVSSEEIFTKVLAESEEPLVYYGEGSLSIQDGETVEKTAFKEYAGSNGQKKVITEEPSANKRSIALMDGESMTIYEEGSKTAQRIDLSAGELPASLTQKEQLMSMLDWVKDSHDTEIIGEETILDRNTYHLKLTSKEDGLLGDMDLWVEQDNWFIVKMKQKAGDVETTMEYTKLDVNPEFPNDTFLLNLSDNVEVKDIDDEMAVLSSVEEAEQALGTDFLIIDDEKHELDRIEMDKLGGEINRTEVTLYYIQDDVPSFSISIFPTPEGEGMALGDGSLKVRGHDAEEMDEIRNISWDEQGLRYSLMIDHPDLTTEDALHVTETMKMSSEM</sequence>
<organism evidence="1 2">
    <name type="scientific">Sediminibacillus dalangtanensis</name>
    <dbReference type="NCBI Taxonomy" id="2729421"/>
    <lineage>
        <taxon>Bacteria</taxon>
        <taxon>Bacillati</taxon>
        <taxon>Bacillota</taxon>
        <taxon>Bacilli</taxon>
        <taxon>Bacillales</taxon>
        <taxon>Bacillaceae</taxon>
        <taxon>Sediminibacillus</taxon>
    </lineage>
</organism>
<dbReference type="InterPro" id="IPR029046">
    <property type="entry name" value="LolA/LolB/LppX"/>
</dbReference>
<evidence type="ECO:0008006" key="3">
    <source>
        <dbReference type="Google" id="ProtNLM"/>
    </source>
</evidence>
<name>A0ABX7VTS8_9BACI</name>
<gene>
    <name evidence="1" type="ORF">ERJ70_06775</name>
</gene>
<dbReference type="SUPFAM" id="SSF89392">
    <property type="entry name" value="Prokaryotic lipoproteins and lipoprotein localization factors"/>
    <property type="match status" value="1"/>
</dbReference>
<proteinExistence type="predicted"/>
<dbReference type="EMBL" id="CP046956">
    <property type="protein sequence ID" value="QTM99030.1"/>
    <property type="molecule type" value="Genomic_DNA"/>
</dbReference>
<evidence type="ECO:0000313" key="2">
    <source>
        <dbReference type="Proteomes" id="UP000665043"/>
    </source>
</evidence>
<reference evidence="1 2" key="1">
    <citation type="submission" date="2019-12" db="EMBL/GenBank/DDBJ databases">
        <title>The whole genome sequencing of a strain isolated from a Mars analog, Dalangtan Playa.</title>
        <authorList>
            <person name="Huang T."/>
        </authorList>
    </citation>
    <scope>NUCLEOTIDE SEQUENCE [LARGE SCALE GENOMIC DNA]</scope>
    <source>
        <strain evidence="1 2">DP4-553-S</strain>
    </source>
</reference>
<accession>A0ABX7VTS8</accession>
<protein>
    <recommendedName>
        <fullName evidence="3">Outer membrane lipoprotein-sorting protein</fullName>
    </recommendedName>
</protein>
<dbReference type="InterPro" id="IPR052944">
    <property type="entry name" value="Sporulation_related"/>
</dbReference>
<dbReference type="Gene3D" id="2.50.20.10">
    <property type="entry name" value="Lipoprotein localisation LolA/LolB/LppX"/>
    <property type="match status" value="1"/>
</dbReference>
<evidence type="ECO:0000313" key="1">
    <source>
        <dbReference type="EMBL" id="QTM99030.1"/>
    </source>
</evidence>
<dbReference type="Proteomes" id="UP000665043">
    <property type="component" value="Chromosome"/>
</dbReference>
<dbReference type="RefSeq" id="WP_209368121.1">
    <property type="nucleotide sequence ID" value="NZ_CP046956.1"/>
</dbReference>
<dbReference type="PANTHER" id="PTHR37507:SF2">
    <property type="entry name" value="SPORULATION PROTEIN YDCC"/>
    <property type="match status" value="1"/>
</dbReference>
<dbReference type="PANTHER" id="PTHR37507">
    <property type="entry name" value="SPORULATION PROTEIN YDCC"/>
    <property type="match status" value="1"/>
</dbReference>
<dbReference type="PROSITE" id="PS51257">
    <property type="entry name" value="PROKAR_LIPOPROTEIN"/>
    <property type="match status" value="1"/>
</dbReference>
<keyword evidence="2" id="KW-1185">Reference proteome</keyword>